<keyword evidence="2" id="KW-1185">Reference proteome</keyword>
<accession>A0ABU6X951</accession>
<evidence type="ECO:0000313" key="2">
    <source>
        <dbReference type="Proteomes" id="UP001341840"/>
    </source>
</evidence>
<dbReference type="Proteomes" id="UP001341840">
    <property type="component" value="Unassembled WGS sequence"/>
</dbReference>
<comment type="caution">
    <text evidence="1">The sequence shown here is derived from an EMBL/GenBank/DDBJ whole genome shotgun (WGS) entry which is preliminary data.</text>
</comment>
<organism evidence="1 2">
    <name type="scientific">Stylosanthes scabra</name>
    <dbReference type="NCBI Taxonomy" id="79078"/>
    <lineage>
        <taxon>Eukaryota</taxon>
        <taxon>Viridiplantae</taxon>
        <taxon>Streptophyta</taxon>
        <taxon>Embryophyta</taxon>
        <taxon>Tracheophyta</taxon>
        <taxon>Spermatophyta</taxon>
        <taxon>Magnoliopsida</taxon>
        <taxon>eudicotyledons</taxon>
        <taxon>Gunneridae</taxon>
        <taxon>Pentapetalae</taxon>
        <taxon>rosids</taxon>
        <taxon>fabids</taxon>
        <taxon>Fabales</taxon>
        <taxon>Fabaceae</taxon>
        <taxon>Papilionoideae</taxon>
        <taxon>50 kb inversion clade</taxon>
        <taxon>dalbergioids sensu lato</taxon>
        <taxon>Dalbergieae</taxon>
        <taxon>Pterocarpus clade</taxon>
        <taxon>Stylosanthes</taxon>
    </lineage>
</organism>
<name>A0ABU6X951_9FABA</name>
<evidence type="ECO:0000313" key="1">
    <source>
        <dbReference type="EMBL" id="MED6194629.1"/>
    </source>
</evidence>
<proteinExistence type="predicted"/>
<dbReference type="EMBL" id="JASCZI010211574">
    <property type="protein sequence ID" value="MED6194629.1"/>
    <property type="molecule type" value="Genomic_DNA"/>
</dbReference>
<reference evidence="1 2" key="1">
    <citation type="journal article" date="2023" name="Plants (Basel)">
        <title>Bridging the Gap: Combining Genomics and Transcriptomics Approaches to Understand Stylosanthes scabra, an Orphan Legume from the Brazilian Caatinga.</title>
        <authorList>
            <person name="Ferreira-Neto J.R.C."/>
            <person name="da Silva M.D."/>
            <person name="Binneck E."/>
            <person name="de Melo N.F."/>
            <person name="da Silva R.H."/>
            <person name="de Melo A.L.T.M."/>
            <person name="Pandolfi V."/>
            <person name="Bustamante F.O."/>
            <person name="Brasileiro-Vidal A.C."/>
            <person name="Benko-Iseppon A.M."/>
        </authorList>
    </citation>
    <scope>NUCLEOTIDE SEQUENCE [LARGE SCALE GENOMIC DNA]</scope>
    <source>
        <tissue evidence="1">Leaves</tissue>
    </source>
</reference>
<sequence length="121" mass="13582">MVMSVVKNQGQHIQTLTNVIAQYGEVLHALTSSGFAYGTSKKGRRLDFEVEEIAPNEIFINIRQQGLGSPFMIYPYKGMNMLMEDTPKCLDLVFWPTEGMAFVGFELPIAAYVFSNGLYMS</sequence>
<gene>
    <name evidence="1" type="ORF">PIB30_030254</name>
</gene>
<protein>
    <submittedName>
        <fullName evidence="1">Uncharacterized protein</fullName>
    </submittedName>
</protein>